<dbReference type="PANTHER" id="PTHR40455">
    <property type="entry name" value="ANTITOXIN HIGA"/>
    <property type="match status" value="1"/>
</dbReference>
<sequence length="137" mass="15059">MNASINVKSLLPLWEQFRAATGITSIRDEAHYARMTEILEALLDETQGDENHPAMGLVDIVGDLIEDYEAEHHPLPETTGAHALKFLMAQHGLKQSDLPEIGSQGVVSEILAGKRELNIRQVRALSKRFGVSAATFV</sequence>
<dbReference type="OrthoDB" id="9796786at2"/>
<evidence type="ECO:0000259" key="1">
    <source>
        <dbReference type="PROSITE" id="PS50943"/>
    </source>
</evidence>
<accession>A0A1H3IXL2</accession>
<gene>
    <name evidence="2" type="ORF">SAMN05421881_102911</name>
</gene>
<dbReference type="Proteomes" id="UP000198640">
    <property type="component" value="Unassembled WGS sequence"/>
</dbReference>
<dbReference type="STRING" id="44576.SAMN05421881_102911"/>
<evidence type="ECO:0000313" key="3">
    <source>
        <dbReference type="Proteomes" id="UP000198640"/>
    </source>
</evidence>
<protein>
    <submittedName>
        <fullName evidence="2">HTH-type transcriptional regulator / antitoxin HigA</fullName>
    </submittedName>
</protein>
<proteinExistence type="predicted"/>
<reference evidence="2 3" key="1">
    <citation type="submission" date="2016-10" db="EMBL/GenBank/DDBJ databases">
        <authorList>
            <person name="de Groot N.N."/>
        </authorList>
    </citation>
    <scope>NUCLEOTIDE SEQUENCE [LARGE SCALE GENOMIC DNA]</scope>
    <source>
        <strain evidence="2 3">Nm1</strain>
    </source>
</reference>
<dbReference type="InterPro" id="IPR001387">
    <property type="entry name" value="Cro/C1-type_HTH"/>
</dbReference>
<keyword evidence="3" id="KW-1185">Reference proteome</keyword>
<dbReference type="EMBL" id="FNOY01000029">
    <property type="protein sequence ID" value="SDY32466.1"/>
    <property type="molecule type" value="Genomic_DNA"/>
</dbReference>
<dbReference type="InterPro" id="IPR010982">
    <property type="entry name" value="Lambda_DNA-bd_dom_sf"/>
</dbReference>
<dbReference type="GO" id="GO:0001046">
    <property type="term" value="F:core promoter sequence-specific DNA binding"/>
    <property type="evidence" value="ECO:0007669"/>
    <property type="project" value="TreeGrafter"/>
</dbReference>
<dbReference type="SMART" id="SM00530">
    <property type="entry name" value="HTH_XRE"/>
    <property type="match status" value="1"/>
</dbReference>
<dbReference type="PROSITE" id="PS50943">
    <property type="entry name" value="HTH_CROC1"/>
    <property type="match status" value="1"/>
</dbReference>
<dbReference type="AlphaFoldDB" id="A0A1H3IXL2"/>
<dbReference type="Gene3D" id="1.10.260.40">
    <property type="entry name" value="lambda repressor-like DNA-binding domains"/>
    <property type="match status" value="1"/>
</dbReference>
<dbReference type="InterPro" id="IPR039060">
    <property type="entry name" value="Antitox_HigA"/>
</dbReference>
<dbReference type="SUPFAM" id="SSF47413">
    <property type="entry name" value="lambda repressor-like DNA-binding domains"/>
    <property type="match status" value="1"/>
</dbReference>
<feature type="domain" description="HTH cro/C1-type" evidence="1">
    <location>
        <begin position="84"/>
        <end position="136"/>
    </location>
</feature>
<evidence type="ECO:0000313" key="2">
    <source>
        <dbReference type="EMBL" id="SDY32466.1"/>
    </source>
</evidence>
<name>A0A1H3IXL2_9PROT</name>
<dbReference type="RefSeq" id="WP_090414084.1">
    <property type="nucleotide sequence ID" value="NZ_FNOY01000029.1"/>
</dbReference>
<organism evidence="2 3">
    <name type="scientific">Nitrosomonas halophila</name>
    <dbReference type="NCBI Taxonomy" id="44576"/>
    <lineage>
        <taxon>Bacteria</taxon>
        <taxon>Pseudomonadati</taxon>
        <taxon>Pseudomonadota</taxon>
        <taxon>Betaproteobacteria</taxon>
        <taxon>Nitrosomonadales</taxon>
        <taxon>Nitrosomonadaceae</taxon>
        <taxon>Nitrosomonas</taxon>
    </lineage>
</organism>
<dbReference type="PANTHER" id="PTHR40455:SF1">
    <property type="entry name" value="ANTITOXIN HIGA"/>
    <property type="match status" value="1"/>
</dbReference>
<dbReference type="GO" id="GO:0006355">
    <property type="term" value="P:regulation of DNA-templated transcription"/>
    <property type="evidence" value="ECO:0007669"/>
    <property type="project" value="InterPro"/>
</dbReference>
<dbReference type="CDD" id="cd00093">
    <property type="entry name" value="HTH_XRE"/>
    <property type="match status" value="1"/>
</dbReference>